<proteinExistence type="predicted"/>
<keyword evidence="1" id="KW-0812">Transmembrane</keyword>
<protein>
    <submittedName>
        <fullName evidence="2">Uncharacterized protein</fullName>
    </submittedName>
</protein>
<organism evidence="2 3">
    <name type="scientific">Chelonoidis abingdonii</name>
    <name type="common">Abingdon island giant tortoise</name>
    <name type="synonym">Testudo abingdonii</name>
    <dbReference type="NCBI Taxonomy" id="106734"/>
    <lineage>
        <taxon>Eukaryota</taxon>
        <taxon>Metazoa</taxon>
        <taxon>Chordata</taxon>
        <taxon>Craniata</taxon>
        <taxon>Vertebrata</taxon>
        <taxon>Euteleostomi</taxon>
        <taxon>Archelosauria</taxon>
        <taxon>Testudinata</taxon>
        <taxon>Testudines</taxon>
        <taxon>Cryptodira</taxon>
        <taxon>Durocryptodira</taxon>
        <taxon>Testudinoidea</taxon>
        <taxon>Testudinidae</taxon>
        <taxon>Chelonoidis</taxon>
    </lineage>
</organism>
<accession>A0A8C0GV73</accession>
<keyword evidence="3" id="KW-1185">Reference proteome</keyword>
<dbReference type="Ensembl" id="ENSCABT00000016068.1">
    <property type="protein sequence ID" value="ENSCABP00000014668.1"/>
    <property type="gene ID" value="ENSCABG00000010951.1"/>
</dbReference>
<name>A0A8C0GV73_CHEAB</name>
<feature type="transmembrane region" description="Helical" evidence="1">
    <location>
        <begin position="67"/>
        <end position="85"/>
    </location>
</feature>
<dbReference type="Proteomes" id="UP000694404">
    <property type="component" value="Unplaced"/>
</dbReference>
<sequence length="156" mass="17333">VTFPTKAIIHLNEIQATIIRNKGCYFLAVLDQLLSLYTTEMETHEKDNSLRMGSSSKGVGFQGSTQVGFLVLLVVPFLISSVAAKFPGSTKPTLRELILPCIFYSLSFSSLCFFKLVNEFIFALQLYSRPGSEQDELHRARPFLPAAGTFLSLYLG</sequence>
<evidence type="ECO:0000256" key="1">
    <source>
        <dbReference type="SAM" id="Phobius"/>
    </source>
</evidence>
<evidence type="ECO:0000313" key="3">
    <source>
        <dbReference type="Proteomes" id="UP000694404"/>
    </source>
</evidence>
<keyword evidence="1" id="KW-1133">Transmembrane helix</keyword>
<dbReference type="AlphaFoldDB" id="A0A8C0GV73"/>
<keyword evidence="1" id="KW-0472">Membrane</keyword>
<feature type="transmembrane region" description="Helical" evidence="1">
    <location>
        <begin position="97"/>
        <end position="117"/>
    </location>
</feature>
<dbReference type="GeneTree" id="ENSGT01040000240833"/>
<evidence type="ECO:0000313" key="2">
    <source>
        <dbReference type="Ensembl" id="ENSCABP00000014668.1"/>
    </source>
</evidence>
<reference evidence="2" key="2">
    <citation type="submission" date="2025-09" db="UniProtKB">
        <authorList>
            <consortium name="Ensembl"/>
        </authorList>
    </citation>
    <scope>IDENTIFICATION</scope>
</reference>
<reference evidence="2" key="1">
    <citation type="submission" date="2025-08" db="UniProtKB">
        <authorList>
            <consortium name="Ensembl"/>
        </authorList>
    </citation>
    <scope>IDENTIFICATION</scope>
</reference>